<name>A0ABS8HQX8_9FIRM</name>
<organism evidence="2 3">
    <name type="scientific">Pelosinus baikalensis</name>
    <dbReference type="NCBI Taxonomy" id="2892015"/>
    <lineage>
        <taxon>Bacteria</taxon>
        <taxon>Bacillati</taxon>
        <taxon>Bacillota</taxon>
        <taxon>Negativicutes</taxon>
        <taxon>Selenomonadales</taxon>
        <taxon>Sporomusaceae</taxon>
        <taxon>Pelosinus</taxon>
    </lineage>
</organism>
<proteinExistence type="predicted"/>
<evidence type="ECO:0000313" key="3">
    <source>
        <dbReference type="Proteomes" id="UP001165492"/>
    </source>
</evidence>
<accession>A0ABS8HQX8</accession>
<evidence type="ECO:0000313" key="2">
    <source>
        <dbReference type="EMBL" id="MCC5465570.1"/>
    </source>
</evidence>
<protein>
    <submittedName>
        <fullName evidence="2">Uncharacterized protein</fullName>
    </submittedName>
</protein>
<dbReference type="EMBL" id="JAJHJB010000010">
    <property type="protein sequence ID" value="MCC5465570.1"/>
    <property type="molecule type" value="Genomic_DNA"/>
</dbReference>
<gene>
    <name evidence="2" type="ORF">LMF89_09365</name>
</gene>
<keyword evidence="3" id="KW-1185">Reference proteome</keyword>
<feature type="compositionally biased region" description="Basic and acidic residues" evidence="1">
    <location>
        <begin position="261"/>
        <end position="281"/>
    </location>
</feature>
<sequence length="281" mass="31640">MADFTYESPATINSSSNLKPVNTEAAISRQAQEVQAAMVVAKRFPRDENEAYSRIIQSCKRKSLAEQAEYEFPRGGQKVVGPSIRLAETLARNWGNLDYGVIELEQRNGESTMMAYAWDLETNTRQTKVFAVRHERKAKGKMNSLDDPRDIYELVANNGSRRVRACILGIIPGDIVEAAIDQCRATLKTGNAEPLNDRIRKMIVTFEEKFQVSKEMLEKYIGCADTAFSENDVIRLGKVFNSLKDGMAKREDVFNLTKPKPASEESPFKMTDDEVLKDAIK</sequence>
<evidence type="ECO:0000256" key="1">
    <source>
        <dbReference type="SAM" id="MobiDB-lite"/>
    </source>
</evidence>
<reference evidence="2" key="1">
    <citation type="submission" date="2021-11" db="EMBL/GenBank/DDBJ databases">
        <title>Description of a new species Pelosinus isolated from the bottom sediments of Lake Baikal.</title>
        <authorList>
            <person name="Zakharyuk A."/>
        </authorList>
    </citation>
    <scope>NUCLEOTIDE SEQUENCE</scope>
    <source>
        <strain evidence="2">Bkl1</strain>
    </source>
</reference>
<dbReference type="Proteomes" id="UP001165492">
    <property type="component" value="Unassembled WGS sequence"/>
</dbReference>
<comment type="caution">
    <text evidence="2">The sequence shown here is derived from an EMBL/GenBank/DDBJ whole genome shotgun (WGS) entry which is preliminary data.</text>
</comment>
<feature type="region of interest" description="Disordered" evidence="1">
    <location>
        <begin position="258"/>
        <end position="281"/>
    </location>
</feature>